<dbReference type="FunFam" id="3.40.50.150:FF:000009">
    <property type="entry name" value="23S rRNA (Uracil(1939)-C(5))-methyltransferase RlmD"/>
    <property type="match status" value="1"/>
</dbReference>
<dbReference type="PANTHER" id="PTHR11061">
    <property type="entry name" value="RNA M5U METHYLTRANSFERASE"/>
    <property type="match status" value="1"/>
</dbReference>
<dbReference type="InterPro" id="IPR012340">
    <property type="entry name" value="NA-bd_OB-fold"/>
</dbReference>
<protein>
    <submittedName>
        <fullName evidence="7">23S rRNA (Uracil-5-)-methyltransferase RumA</fullName>
    </submittedName>
</protein>
<feature type="binding site" evidence="4">
    <location>
        <position position="310"/>
    </location>
    <ligand>
        <name>S-adenosyl-L-methionine</name>
        <dbReference type="ChEBI" id="CHEBI:59789"/>
    </ligand>
</feature>
<evidence type="ECO:0000259" key="6">
    <source>
        <dbReference type="PROSITE" id="PS50926"/>
    </source>
</evidence>
<dbReference type="PROSITE" id="PS01231">
    <property type="entry name" value="TRMA_2"/>
    <property type="match status" value="1"/>
</dbReference>
<evidence type="ECO:0000313" key="8">
    <source>
        <dbReference type="Proteomes" id="UP001321804"/>
    </source>
</evidence>
<dbReference type="AlphaFoldDB" id="A0AAU9DI77"/>
<dbReference type="GO" id="GO:0070475">
    <property type="term" value="P:rRNA base methylation"/>
    <property type="evidence" value="ECO:0007669"/>
    <property type="project" value="TreeGrafter"/>
</dbReference>
<dbReference type="Pfam" id="PF01938">
    <property type="entry name" value="TRAM"/>
    <property type="match status" value="1"/>
</dbReference>
<evidence type="ECO:0000256" key="1">
    <source>
        <dbReference type="ARBA" id="ARBA00022603"/>
    </source>
</evidence>
<feature type="binding site" evidence="4">
    <location>
        <position position="281"/>
    </location>
    <ligand>
        <name>S-adenosyl-L-methionine</name>
        <dbReference type="ChEBI" id="CHEBI:59789"/>
    </ligand>
</feature>
<dbReference type="PANTHER" id="PTHR11061:SF30">
    <property type="entry name" value="TRNA (URACIL(54)-C(5))-METHYLTRANSFERASE"/>
    <property type="match status" value="1"/>
</dbReference>
<keyword evidence="3 4" id="KW-0949">S-adenosyl-L-methionine</keyword>
<sequence>MIKKNDELEVTISELTYAGLGFVKINEFPVFIYNALPDEKVKIKILKVLKKYAFARVLEFYSLSSDRNQDLDYSYLQTGLAPLSHLKYPAQLIFKQNQLKETLHKFGINENIEPIVASPESMHYRNKSQIPVRSVKGQLEVGFFRSHSHHLVPTEDFLLQEPIIDKNTILIRDILREEQIPPYDEENQSGVIRNIMFRYGKFSKELMLVLVVNKKKIPSISNLTAKIKARCPEITSFIINYNLKNTNVILGPKNQVIFGADYLTDKILENTFKISPLSFYQVNPLQTENLYKIAAKFGDLKETDIVMDAYSGIGTIGNTLANQVKQVIGVESIPEAVEDAKENAKINQHKNIRYDLGKAEEVIDKWIEEGIKVNKIFVDPPRKGLALNFIDQSVKMQPKMIIYVSCNPATLGRDLSLYQERGYQIKKIQPVDMFPQTAHIETIVLLQDAKS</sequence>
<dbReference type="NCBIfam" id="TIGR00479">
    <property type="entry name" value="rumA"/>
    <property type="match status" value="1"/>
</dbReference>
<dbReference type="InterPro" id="IPR030390">
    <property type="entry name" value="MeTrfase_TrmA_AS"/>
</dbReference>
<dbReference type="SUPFAM" id="SSF50249">
    <property type="entry name" value="Nucleic acid-binding proteins"/>
    <property type="match status" value="1"/>
</dbReference>
<proteinExistence type="inferred from homology"/>
<keyword evidence="8" id="KW-1185">Reference proteome</keyword>
<gene>
    <name evidence="7" type="ORF">KIMC2_10040</name>
</gene>
<dbReference type="Gene3D" id="3.40.50.150">
    <property type="entry name" value="Vaccinia Virus protein VP39"/>
    <property type="match status" value="1"/>
</dbReference>
<organism evidence="7 8">
    <name type="scientific">Xylocopilactobacillus apis</name>
    <dbReference type="NCBI Taxonomy" id="2932183"/>
    <lineage>
        <taxon>Bacteria</taxon>
        <taxon>Bacillati</taxon>
        <taxon>Bacillota</taxon>
        <taxon>Bacilli</taxon>
        <taxon>Lactobacillales</taxon>
        <taxon>Lactobacillaceae</taxon>
        <taxon>Xylocopilactobacillus</taxon>
    </lineage>
</organism>
<dbReference type="PROSITE" id="PS50926">
    <property type="entry name" value="TRAM"/>
    <property type="match status" value="1"/>
</dbReference>
<dbReference type="InterPro" id="IPR010280">
    <property type="entry name" value="U5_MeTrfase_fam"/>
</dbReference>
<dbReference type="Gene3D" id="2.40.50.1070">
    <property type="match status" value="1"/>
</dbReference>
<evidence type="ECO:0000256" key="5">
    <source>
        <dbReference type="PROSITE-ProRule" id="PRU10015"/>
    </source>
</evidence>
<dbReference type="PROSITE" id="PS01230">
    <property type="entry name" value="TRMA_1"/>
    <property type="match status" value="1"/>
</dbReference>
<keyword evidence="2 4" id="KW-0808">Transferase</keyword>
<dbReference type="Gene3D" id="2.40.50.140">
    <property type="entry name" value="Nucleic acid-binding proteins"/>
    <property type="match status" value="1"/>
</dbReference>
<dbReference type="InterPro" id="IPR002792">
    <property type="entry name" value="TRAM_dom"/>
</dbReference>
<dbReference type="KEGG" id="xak:KIMC2_10040"/>
<evidence type="ECO:0000256" key="3">
    <source>
        <dbReference type="ARBA" id="ARBA00022691"/>
    </source>
</evidence>
<dbReference type="SUPFAM" id="SSF53335">
    <property type="entry name" value="S-adenosyl-L-methionine-dependent methyltransferases"/>
    <property type="match status" value="1"/>
</dbReference>
<reference evidence="7 8" key="1">
    <citation type="journal article" date="2023" name="Microbiol. Spectr.">
        <title>Symbiosis of Carpenter Bees with Uncharacterized Lactic Acid Bacteria Showing NAD Auxotrophy.</title>
        <authorList>
            <person name="Kawasaki S."/>
            <person name="Ozawa K."/>
            <person name="Mori T."/>
            <person name="Yamamoto A."/>
            <person name="Ito M."/>
            <person name="Ohkuma M."/>
            <person name="Sakamoto M."/>
            <person name="Matsutani M."/>
        </authorList>
    </citation>
    <scope>NUCLEOTIDE SEQUENCE [LARGE SCALE GENOMIC DNA]</scope>
    <source>
        <strain evidence="7 8">KimC2</strain>
    </source>
</reference>
<dbReference type="RefSeq" id="WP_317698383.1">
    <property type="nucleotide sequence ID" value="NZ_AP026801.1"/>
</dbReference>
<dbReference type="InterPro" id="IPR030391">
    <property type="entry name" value="MeTrfase_TrmA_CS"/>
</dbReference>
<dbReference type="EMBL" id="AP026801">
    <property type="protein sequence ID" value="BDR56442.1"/>
    <property type="molecule type" value="Genomic_DNA"/>
</dbReference>
<comment type="similarity">
    <text evidence="4">Belongs to the class I-like SAM-binding methyltransferase superfamily. RNA M5U methyltransferase family.</text>
</comment>
<dbReference type="FunFam" id="2.40.50.1070:FF:000003">
    <property type="entry name" value="23S rRNA (Uracil-5-)-methyltransferase RumA"/>
    <property type="match status" value="1"/>
</dbReference>
<feature type="domain" description="TRAM" evidence="6">
    <location>
        <begin position="1"/>
        <end position="59"/>
    </location>
</feature>
<dbReference type="GO" id="GO:0070041">
    <property type="term" value="F:rRNA (uridine-C5-)-methyltransferase activity"/>
    <property type="evidence" value="ECO:0007669"/>
    <property type="project" value="TreeGrafter"/>
</dbReference>
<dbReference type="InterPro" id="IPR029063">
    <property type="entry name" value="SAM-dependent_MTases_sf"/>
</dbReference>
<dbReference type="CDD" id="cd02440">
    <property type="entry name" value="AdoMet_MTases"/>
    <property type="match status" value="1"/>
</dbReference>
<evidence type="ECO:0000256" key="2">
    <source>
        <dbReference type="ARBA" id="ARBA00022679"/>
    </source>
</evidence>
<feature type="binding site" evidence="4">
    <location>
        <position position="331"/>
    </location>
    <ligand>
        <name>S-adenosyl-L-methionine</name>
        <dbReference type="ChEBI" id="CHEBI:59789"/>
    </ligand>
</feature>
<feature type="active site" evidence="5">
    <location>
        <position position="406"/>
    </location>
</feature>
<evidence type="ECO:0000256" key="4">
    <source>
        <dbReference type="PROSITE-ProRule" id="PRU01024"/>
    </source>
</evidence>
<accession>A0AAU9DI77</accession>
<evidence type="ECO:0000313" key="7">
    <source>
        <dbReference type="EMBL" id="BDR56442.1"/>
    </source>
</evidence>
<dbReference type="Pfam" id="PF05958">
    <property type="entry name" value="tRNA_U5-meth_tr"/>
    <property type="match status" value="1"/>
</dbReference>
<dbReference type="PROSITE" id="PS51687">
    <property type="entry name" value="SAM_MT_RNA_M5U"/>
    <property type="match status" value="1"/>
</dbReference>
<feature type="binding site" evidence="4">
    <location>
        <position position="379"/>
    </location>
    <ligand>
        <name>S-adenosyl-L-methionine</name>
        <dbReference type="ChEBI" id="CHEBI:59789"/>
    </ligand>
</feature>
<keyword evidence="1 4" id="KW-0489">Methyltransferase</keyword>
<feature type="active site" description="Nucleophile" evidence="4">
    <location>
        <position position="406"/>
    </location>
</feature>
<name>A0AAU9DI77_9LACO</name>
<dbReference type="Proteomes" id="UP001321804">
    <property type="component" value="Chromosome"/>
</dbReference>